<reference evidence="2" key="1">
    <citation type="journal article" date="2021" name="Environ. Microbiol.">
        <title>New insights into the diversity and evolution of the archaeal mobilome from three complete genomes of Saccharolobus shibatae.</title>
        <authorList>
            <person name="Medvedeva S."/>
            <person name="Brandt D."/>
            <person name="Cvirkaite-Krupovic V."/>
            <person name="Liu Y."/>
            <person name="Severinov K."/>
            <person name="Ishino S."/>
            <person name="Ishino Y."/>
            <person name="Prangishvili D."/>
            <person name="Kalinowski J."/>
            <person name="Krupovic M."/>
        </authorList>
    </citation>
    <scope>NUCLEOTIDE SEQUENCE</scope>
    <source>
        <strain evidence="2">B12</strain>
    </source>
</reference>
<dbReference type="AlphaFoldDB" id="A0A8F5GTQ4"/>
<sequence>MTLLLNSIEDLMGLRERHLSSSHFLSRDPDNVNDGSPQVRVL</sequence>
<dbReference type="KEGG" id="sshi:J5U23_01925"/>
<dbReference type="GeneID" id="80429052"/>
<accession>A0A8F5GTQ4</accession>
<organism evidence="2 3">
    <name type="scientific">Saccharolobus shibatae (strain ATCC 51178 / DSM 5389 / JCM 8931 / NBRC 15437 / B12)</name>
    <name type="common">Sulfolobus shibatae</name>
    <dbReference type="NCBI Taxonomy" id="523848"/>
    <lineage>
        <taxon>Archaea</taxon>
        <taxon>Thermoproteota</taxon>
        <taxon>Thermoprotei</taxon>
        <taxon>Sulfolobales</taxon>
        <taxon>Sulfolobaceae</taxon>
        <taxon>Saccharolobus</taxon>
    </lineage>
</organism>
<evidence type="ECO:0000256" key="1">
    <source>
        <dbReference type="SAM" id="MobiDB-lite"/>
    </source>
</evidence>
<evidence type="ECO:0000313" key="3">
    <source>
        <dbReference type="Proteomes" id="UP000694018"/>
    </source>
</evidence>
<name>A0A8F5GTQ4_SACSH</name>
<protein>
    <submittedName>
        <fullName evidence="2">Uncharacterized protein</fullName>
    </submittedName>
</protein>
<dbReference type="RefSeq" id="WP_280638374.1">
    <property type="nucleotide sequence ID" value="NZ_CP077717.1"/>
</dbReference>
<evidence type="ECO:0000313" key="2">
    <source>
        <dbReference type="EMBL" id="QXJ29056.1"/>
    </source>
</evidence>
<proteinExistence type="predicted"/>
<gene>
    <name evidence="2" type="ORF">J5U23_01925</name>
</gene>
<dbReference type="Proteomes" id="UP000694018">
    <property type="component" value="Chromosome"/>
</dbReference>
<feature type="region of interest" description="Disordered" evidence="1">
    <location>
        <begin position="22"/>
        <end position="42"/>
    </location>
</feature>
<dbReference type="EMBL" id="CP077717">
    <property type="protein sequence ID" value="QXJ29056.1"/>
    <property type="molecule type" value="Genomic_DNA"/>
</dbReference>